<name>A0A8J4YSY1_CHIOP</name>
<accession>A0A8J4YSY1</accession>
<dbReference type="Proteomes" id="UP000770661">
    <property type="component" value="Unassembled WGS sequence"/>
</dbReference>
<dbReference type="AlphaFoldDB" id="A0A8J4YSY1"/>
<evidence type="ECO:0000256" key="1">
    <source>
        <dbReference type="SAM" id="MobiDB-lite"/>
    </source>
</evidence>
<evidence type="ECO:0000313" key="3">
    <source>
        <dbReference type="Proteomes" id="UP000770661"/>
    </source>
</evidence>
<comment type="caution">
    <text evidence="2">The sequence shown here is derived from an EMBL/GenBank/DDBJ whole genome shotgun (WGS) entry which is preliminary data.</text>
</comment>
<reference evidence="2" key="1">
    <citation type="submission" date="2020-07" db="EMBL/GenBank/DDBJ databases">
        <title>The High-quality genome of the commercially important snow crab, Chionoecetes opilio.</title>
        <authorList>
            <person name="Jeong J.-H."/>
            <person name="Ryu S."/>
        </authorList>
    </citation>
    <scope>NUCLEOTIDE SEQUENCE</scope>
    <source>
        <strain evidence="2">MADBK_172401_WGS</strain>
        <tissue evidence="2">Digestive gland</tissue>
    </source>
</reference>
<gene>
    <name evidence="2" type="ORF">GWK47_000303</name>
</gene>
<protein>
    <submittedName>
        <fullName evidence="2">Uncharacterized protein</fullName>
    </submittedName>
</protein>
<dbReference type="EMBL" id="JACEEZ010000448">
    <property type="protein sequence ID" value="KAG0730166.1"/>
    <property type="molecule type" value="Genomic_DNA"/>
</dbReference>
<evidence type="ECO:0000313" key="2">
    <source>
        <dbReference type="EMBL" id="KAG0730166.1"/>
    </source>
</evidence>
<organism evidence="2 3">
    <name type="scientific">Chionoecetes opilio</name>
    <name type="common">Atlantic snow crab</name>
    <name type="synonym">Cancer opilio</name>
    <dbReference type="NCBI Taxonomy" id="41210"/>
    <lineage>
        <taxon>Eukaryota</taxon>
        <taxon>Metazoa</taxon>
        <taxon>Ecdysozoa</taxon>
        <taxon>Arthropoda</taxon>
        <taxon>Crustacea</taxon>
        <taxon>Multicrustacea</taxon>
        <taxon>Malacostraca</taxon>
        <taxon>Eumalacostraca</taxon>
        <taxon>Eucarida</taxon>
        <taxon>Decapoda</taxon>
        <taxon>Pleocyemata</taxon>
        <taxon>Brachyura</taxon>
        <taxon>Eubrachyura</taxon>
        <taxon>Majoidea</taxon>
        <taxon>Majidae</taxon>
        <taxon>Chionoecetes</taxon>
    </lineage>
</organism>
<proteinExistence type="predicted"/>
<keyword evidence="3" id="KW-1185">Reference proteome</keyword>
<feature type="region of interest" description="Disordered" evidence="1">
    <location>
        <begin position="1"/>
        <end position="27"/>
    </location>
</feature>
<sequence length="216" mass="24709">MDIGSMAVSKSPVPSSTNAGERARPPRKIVELRETRRYMRGWSCLGKRKTSSRSSLAIRRQLIAVLLTGEETRVPAWGVRQARIRLAETFCSGLGREGTKRASGTSLLFRHHGLEHWHGVKVTCIRIEQDFGRNLLWLAFRPSCPRGDPQGCLGKAQPRLFLCPDIKISNDFRDRWVLSWIPRRERLWKHRRTIVEFLSPPMTCQQAEGRRIVGPS</sequence>